<organism evidence="1 2">
    <name type="scientific">Streptomyces hazeniae</name>
    <dbReference type="NCBI Taxonomy" id="3075538"/>
    <lineage>
        <taxon>Bacteria</taxon>
        <taxon>Bacillati</taxon>
        <taxon>Actinomycetota</taxon>
        <taxon>Actinomycetes</taxon>
        <taxon>Kitasatosporales</taxon>
        <taxon>Streptomycetaceae</taxon>
        <taxon>Streptomyces</taxon>
    </lineage>
</organism>
<sequence>MVAADFDTMAALQTSLIRKALSYAIFAADADAPAVTAPFDEAGVLQELPTGYLPVGYTNGDGVTFSGDLSMSDVESGQAAMPTRSDVETDIQTAAWVPQETNAAAVCLYENLLLDHFPDMGSATWTWSRPKTPPTLYRRLVFIARDLNKATGNPLYVVRHMPAALRTERDDEQWVRTAEISRAVTYQAYFDEGAGTDSQTWIDGPGWRDYAPPVVP</sequence>
<protein>
    <submittedName>
        <fullName evidence="1">Phage tail protein</fullName>
    </submittedName>
</protein>
<dbReference type="Proteomes" id="UP001183414">
    <property type="component" value="Unassembled WGS sequence"/>
</dbReference>
<reference evidence="2" key="1">
    <citation type="submission" date="2023-07" db="EMBL/GenBank/DDBJ databases">
        <title>30 novel species of actinomycetes from the DSMZ collection.</title>
        <authorList>
            <person name="Nouioui I."/>
        </authorList>
    </citation>
    <scope>NUCLEOTIDE SEQUENCE [LARGE SCALE GENOMIC DNA]</scope>
    <source>
        <strain evidence="2">DSM 42041</strain>
    </source>
</reference>
<gene>
    <name evidence="1" type="ORF">RM572_21985</name>
</gene>
<dbReference type="EMBL" id="JAVREQ010000022">
    <property type="protein sequence ID" value="MDT0381433.1"/>
    <property type="molecule type" value="Genomic_DNA"/>
</dbReference>
<accession>A0ABU2NWS2</accession>
<keyword evidence="2" id="KW-1185">Reference proteome</keyword>
<evidence type="ECO:0000313" key="2">
    <source>
        <dbReference type="Proteomes" id="UP001183414"/>
    </source>
</evidence>
<proteinExistence type="predicted"/>
<comment type="caution">
    <text evidence="1">The sequence shown here is derived from an EMBL/GenBank/DDBJ whole genome shotgun (WGS) entry which is preliminary data.</text>
</comment>
<dbReference type="RefSeq" id="WP_311675125.1">
    <property type="nucleotide sequence ID" value="NZ_JAVREQ010000022.1"/>
</dbReference>
<name>A0ABU2NWS2_9ACTN</name>
<evidence type="ECO:0000313" key="1">
    <source>
        <dbReference type="EMBL" id="MDT0381433.1"/>
    </source>
</evidence>